<dbReference type="Pfam" id="PF08299">
    <property type="entry name" value="Bac_DnaA_C"/>
    <property type="match status" value="1"/>
</dbReference>
<dbReference type="GO" id="GO:0006275">
    <property type="term" value="P:regulation of DNA replication"/>
    <property type="evidence" value="ECO:0007669"/>
    <property type="project" value="InterPro"/>
</dbReference>
<dbReference type="SMART" id="SM00760">
    <property type="entry name" value="Bac_DnaA_C"/>
    <property type="match status" value="1"/>
</dbReference>
<reference evidence="2 3" key="1">
    <citation type="journal article" date="2015" name="J. Microbiol.">
        <title>Sphingosinicella ginsenosidimutans sp. nov., with ginsenoside converting activity.</title>
        <authorList>
            <person name="Kim J.K."/>
            <person name="Kang M.S."/>
            <person name="Park S.C."/>
            <person name="Kim K.M."/>
            <person name="Choi K."/>
            <person name="Yoon M.H."/>
            <person name="Im W.T."/>
        </authorList>
    </citation>
    <scope>NUCLEOTIDE SEQUENCE [LARGE SCALE GENOMIC DNA]</scope>
    <source>
        <strain evidence="2 3">BS-11</strain>
    </source>
</reference>
<evidence type="ECO:0000313" key="2">
    <source>
        <dbReference type="EMBL" id="TXC63700.1"/>
    </source>
</evidence>
<dbReference type="Gene3D" id="1.10.1750.10">
    <property type="match status" value="1"/>
</dbReference>
<evidence type="ECO:0000313" key="3">
    <source>
        <dbReference type="Proteomes" id="UP000321249"/>
    </source>
</evidence>
<dbReference type="CDD" id="cd06571">
    <property type="entry name" value="Bac_DnaA_C"/>
    <property type="match status" value="1"/>
</dbReference>
<dbReference type="GO" id="GO:0006270">
    <property type="term" value="P:DNA replication initiation"/>
    <property type="evidence" value="ECO:0007669"/>
    <property type="project" value="InterPro"/>
</dbReference>
<dbReference type="AlphaFoldDB" id="A0A5C6TUA7"/>
<accession>A0A5C6TUA7</accession>
<dbReference type="OrthoDB" id="7511324at2"/>
<protein>
    <recommendedName>
        <fullName evidence="1">Chromosomal replication initiator DnaA C-terminal domain-containing protein</fullName>
    </recommendedName>
</protein>
<dbReference type="EMBL" id="VOQQ01000001">
    <property type="protein sequence ID" value="TXC63700.1"/>
    <property type="molecule type" value="Genomic_DNA"/>
</dbReference>
<keyword evidence="3" id="KW-1185">Reference proteome</keyword>
<dbReference type="InterPro" id="IPR013159">
    <property type="entry name" value="DnaA_C"/>
</dbReference>
<name>A0A5C6TUA7_9SPHN</name>
<organism evidence="2 3">
    <name type="scientific">Allosphingosinicella ginsenosidimutans</name>
    <dbReference type="NCBI Taxonomy" id="1176539"/>
    <lineage>
        <taxon>Bacteria</taxon>
        <taxon>Pseudomonadati</taxon>
        <taxon>Pseudomonadota</taxon>
        <taxon>Alphaproteobacteria</taxon>
        <taxon>Sphingomonadales</taxon>
        <taxon>Sphingomonadaceae</taxon>
        <taxon>Allosphingosinicella</taxon>
    </lineage>
</organism>
<dbReference type="Proteomes" id="UP000321249">
    <property type="component" value="Unassembled WGS sequence"/>
</dbReference>
<dbReference type="RefSeq" id="WP_147043106.1">
    <property type="nucleotide sequence ID" value="NZ_BAABIR010000004.1"/>
</dbReference>
<evidence type="ECO:0000259" key="1">
    <source>
        <dbReference type="SMART" id="SM00760"/>
    </source>
</evidence>
<dbReference type="GO" id="GO:0043565">
    <property type="term" value="F:sequence-specific DNA binding"/>
    <property type="evidence" value="ECO:0007669"/>
    <property type="project" value="InterPro"/>
</dbReference>
<gene>
    <name evidence="2" type="ORF">FRZ32_08535</name>
</gene>
<dbReference type="InterPro" id="IPR010921">
    <property type="entry name" value="Trp_repressor/repl_initiator"/>
</dbReference>
<dbReference type="SUPFAM" id="SSF48295">
    <property type="entry name" value="TrpR-like"/>
    <property type="match status" value="1"/>
</dbReference>
<proteinExistence type="predicted"/>
<dbReference type="GO" id="GO:0005524">
    <property type="term" value="F:ATP binding"/>
    <property type="evidence" value="ECO:0007669"/>
    <property type="project" value="InterPro"/>
</dbReference>
<comment type="caution">
    <text evidence="2">The sequence shown here is derived from an EMBL/GenBank/DDBJ whole genome shotgun (WGS) entry which is preliminary data.</text>
</comment>
<feature type="domain" description="Chromosomal replication initiator DnaA C-terminal" evidence="1">
    <location>
        <begin position="7"/>
        <end position="75"/>
    </location>
</feature>
<sequence>MTPQTQIVAPLVRRAASLTGYTPEQICGPSRWRDLCRTRFAVMYAAHRAGKSTPQIGRVLGNRDHSTILSGLKRAVALAQQDRDFAVLVRKLGEVA</sequence>